<dbReference type="EMBL" id="MDGQ01000003">
    <property type="protein sequence ID" value="OEK06473.1"/>
    <property type="molecule type" value="Genomic_DNA"/>
</dbReference>
<dbReference type="AlphaFoldDB" id="A0A1E5T518"/>
<proteinExistence type="predicted"/>
<gene>
    <name evidence="1" type="ORF">BFP71_01995</name>
</gene>
<reference evidence="1 2" key="1">
    <citation type="submission" date="2016-08" db="EMBL/GenBank/DDBJ databases">
        <title>Draft genome of Fabibacter sp. strain SK-8.</title>
        <authorList>
            <person name="Wong S.-K."/>
            <person name="Hamasaki K."/>
            <person name="Yoshizawa S."/>
        </authorList>
    </citation>
    <scope>NUCLEOTIDE SEQUENCE [LARGE SCALE GENOMIC DNA]</scope>
    <source>
        <strain evidence="1 2">SK-8</strain>
    </source>
</reference>
<comment type="caution">
    <text evidence="1">The sequence shown here is derived from an EMBL/GenBank/DDBJ whole genome shotgun (WGS) entry which is preliminary data.</text>
</comment>
<keyword evidence="2" id="KW-1185">Reference proteome</keyword>
<organism evidence="1 2">
    <name type="scientific">Roseivirga misakiensis</name>
    <dbReference type="NCBI Taxonomy" id="1563681"/>
    <lineage>
        <taxon>Bacteria</taxon>
        <taxon>Pseudomonadati</taxon>
        <taxon>Bacteroidota</taxon>
        <taxon>Cytophagia</taxon>
        <taxon>Cytophagales</taxon>
        <taxon>Roseivirgaceae</taxon>
        <taxon>Roseivirga</taxon>
    </lineage>
</organism>
<protein>
    <submittedName>
        <fullName evidence="1">Uncharacterized protein</fullName>
    </submittedName>
</protein>
<evidence type="ECO:0000313" key="1">
    <source>
        <dbReference type="EMBL" id="OEK06473.1"/>
    </source>
</evidence>
<accession>A0A1E5T518</accession>
<evidence type="ECO:0000313" key="2">
    <source>
        <dbReference type="Proteomes" id="UP000095552"/>
    </source>
</evidence>
<name>A0A1E5T518_9BACT</name>
<sequence length="59" mass="6991">MQTLNINLFYNFFWSPFIEKTTGIHVFLLAHFPMPIVPIFPKIVVLLKWVDLTVFKPEV</sequence>
<dbReference type="Proteomes" id="UP000095552">
    <property type="component" value="Unassembled WGS sequence"/>
</dbReference>